<dbReference type="RefSeq" id="WP_158089939.1">
    <property type="nucleotide sequence ID" value="NZ_CTEC01000002.1"/>
</dbReference>
<gene>
    <name evidence="1" type="ORF">BN000_04945</name>
</gene>
<reference evidence="2" key="1">
    <citation type="submission" date="2015-03" db="EMBL/GenBank/DDBJ databases">
        <authorList>
            <person name="Urmite Genomes"/>
        </authorList>
    </citation>
    <scope>NUCLEOTIDE SEQUENCE [LARGE SCALE GENOMIC DNA]</scope>
    <source>
        <strain evidence="2">CSUR P1344</strain>
    </source>
</reference>
<sequence>MLVAISTMLFLRGESLFGGKSFGCGHLTRDFGLLAQVLSAFPSATGCQGVHVVGRAAESLAFALRSRALSLISDPLSCVCTLLSVASDPVSLVSDPVSLVSDPVSLVSDPVSLVNEPLAS</sequence>
<organism evidence="1 2">
    <name type="scientific">Mycobacterium europaeum</name>
    <dbReference type="NCBI Taxonomy" id="761804"/>
    <lineage>
        <taxon>Bacteria</taxon>
        <taxon>Bacillati</taxon>
        <taxon>Actinomycetota</taxon>
        <taxon>Actinomycetes</taxon>
        <taxon>Mycobacteriales</taxon>
        <taxon>Mycobacteriaceae</taxon>
        <taxon>Mycobacterium</taxon>
        <taxon>Mycobacterium simiae complex</taxon>
    </lineage>
</organism>
<name>A0A0U1DRJ7_9MYCO</name>
<evidence type="ECO:0000313" key="1">
    <source>
        <dbReference type="EMBL" id="CQD20540.1"/>
    </source>
</evidence>
<dbReference type="EMBL" id="CTEC01000002">
    <property type="protein sequence ID" value="CQD20540.1"/>
    <property type="molecule type" value="Genomic_DNA"/>
</dbReference>
<protein>
    <submittedName>
        <fullName evidence="1">Uncharacterized protein</fullName>
    </submittedName>
</protein>
<dbReference type="Proteomes" id="UP000199601">
    <property type="component" value="Unassembled WGS sequence"/>
</dbReference>
<keyword evidence="2" id="KW-1185">Reference proteome</keyword>
<proteinExistence type="predicted"/>
<evidence type="ECO:0000313" key="2">
    <source>
        <dbReference type="Proteomes" id="UP000199601"/>
    </source>
</evidence>
<dbReference type="AlphaFoldDB" id="A0A0U1DRJ7"/>
<accession>A0A0U1DRJ7</accession>